<comment type="caution">
    <text evidence="2">The sequence shown here is derived from an EMBL/GenBank/DDBJ whole genome shotgun (WGS) entry which is preliminary data.</text>
</comment>
<dbReference type="OrthoDB" id="9762792at2"/>
<dbReference type="EMBL" id="SLWB01000001">
    <property type="protein sequence ID" value="TCN73232.1"/>
    <property type="molecule type" value="Genomic_DNA"/>
</dbReference>
<dbReference type="Pfam" id="PF12705">
    <property type="entry name" value="PDDEXK_1"/>
    <property type="match status" value="1"/>
</dbReference>
<name>A0A4R2EW14_9BACT</name>
<dbReference type="Gene3D" id="3.90.320.10">
    <property type="match status" value="1"/>
</dbReference>
<dbReference type="Gene3D" id="3.40.50.300">
    <property type="entry name" value="P-loop containing nucleotide triphosphate hydrolases"/>
    <property type="match status" value="1"/>
</dbReference>
<organism evidence="2 3">
    <name type="scientific">Acetobacteroides hydrogenigenes</name>
    <dbReference type="NCBI Taxonomy" id="979970"/>
    <lineage>
        <taxon>Bacteria</taxon>
        <taxon>Pseudomonadati</taxon>
        <taxon>Bacteroidota</taxon>
        <taxon>Bacteroidia</taxon>
        <taxon>Bacteroidales</taxon>
        <taxon>Rikenellaceae</taxon>
        <taxon>Acetobacteroides</taxon>
    </lineage>
</organism>
<dbReference type="InterPro" id="IPR027417">
    <property type="entry name" value="P-loop_NTPase"/>
</dbReference>
<reference evidence="2 3" key="1">
    <citation type="submission" date="2019-03" db="EMBL/GenBank/DDBJ databases">
        <title>Genomic Encyclopedia of Archaeal and Bacterial Type Strains, Phase II (KMG-II): from individual species to whole genera.</title>
        <authorList>
            <person name="Goeker M."/>
        </authorList>
    </citation>
    <scope>NUCLEOTIDE SEQUENCE [LARGE SCALE GENOMIC DNA]</scope>
    <source>
        <strain evidence="2 3">RL-C</strain>
    </source>
</reference>
<sequence length="984" mass="113048">MTSFLSDLARTLYQKHGDNIHKLTIVFPSRRARYYFSRALAQLIKQPTWQPRYVGIDEFIHGHTSLRVADSYRLIIELYRAFADVKKTNETFDQFYFWGEALLNDFDAIDKYMVEPDQLFRNLAAEKELTDDLSFLTDEQREIIASFWKAFEAKESQQNEYQSQFLSVWEALLPIYRQFNQRLREQGLAYSGMIYRDMAQNLRNGEELFADAEHTVFAGFNALNRCEQVLFDYMRKRNAEFYYDYDSYYVKSKEQEAGLFLRKNLEMFPEAKNLNPKNLFSKGKKEVAIVATPSDTIQAKYAAQLAMDIVARGGKAEQTAIVFTDETLLTPVLSAISYSDEGSTSPQIETVNVTMGYPLTITPVYSLIEHVLSLYRTLKSNDDGVFFYHKDVSAIVSHQLLKGLGIEEFENVRKQIKEENQIFLSQSRLCQLPLIGPIFSIEASSNKQKEGKVSYQRLSAALIDILEQLLDRENAKSDEQSEHYVEFINTTLVALRKLHTALVREAMDISLQVYVSLVRKALSGIRIPFEGFPVAGLQLMGILETRNLDFENVIILSLNDDRFPAVAQQPSFVPYNIKRAFGMPTYEQQEAMYAYYFYRLLQRAGNIHLLYNTKADERSTGEMSRFLQQLKFESGLDITEQTIGYSLGFKTSPAITIEKTPEVMEILNQYVDGSRRRGLSPSAISSYLTCRLKFYFNYIADVKEQEDVEEDISNQIFGKILHEAMDVIYQQLGKESIAANELEALLNDQPRIEKVIDDAFAKEFIRSEEGKSLLKMNGKFLLVKRVVTTYIRGILKYDLELIKQGSSLAMVSLEEPMAAMHPFTVDGQTRSIFLKGRLDRVDRLNGITRIVDYKTGAYKGKNEFAGFEKMFVGKDTSKYSGSMQTFLYSLMYDISKKGEVKNIKPALYFVRGIQTNDFEPSLALKEGKNKPTIIENFFDYKDEYVSFLDNALAELFGSSQPFDQTGDPAQMCQKYCPYNVICKR</sequence>
<proteinExistence type="predicted"/>
<protein>
    <submittedName>
        <fullName evidence="2">PD-(D/E)XK nuclease superfamily protein</fullName>
    </submittedName>
</protein>
<dbReference type="Proteomes" id="UP000294830">
    <property type="component" value="Unassembled WGS sequence"/>
</dbReference>
<dbReference type="RefSeq" id="WP_131838007.1">
    <property type="nucleotide sequence ID" value="NZ_SLWB01000001.1"/>
</dbReference>
<keyword evidence="3" id="KW-1185">Reference proteome</keyword>
<dbReference type="InterPro" id="IPR011335">
    <property type="entry name" value="Restrct_endonuc-II-like"/>
</dbReference>
<accession>A0A4R2EW14</accession>
<dbReference type="SUPFAM" id="SSF52980">
    <property type="entry name" value="Restriction endonuclease-like"/>
    <property type="match status" value="1"/>
</dbReference>
<gene>
    <name evidence="2" type="ORF">CLV25_101453</name>
</gene>
<evidence type="ECO:0000313" key="3">
    <source>
        <dbReference type="Proteomes" id="UP000294830"/>
    </source>
</evidence>
<dbReference type="SUPFAM" id="SSF52540">
    <property type="entry name" value="P-loop containing nucleoside triphosphate hydrolases"/>
    <property type="match status" value="1"/>
</dbReference>
<feature type="domain" description="PD-(D/E)XK endonuclease-like" evidence="1">
    <location>
        <begin position="679"/>
        <end position="983"/>
    </location>
</feature>
<evidence type="ECO:0000259" key="1">
    <source>
        <dbReference type="Pfam" id="PF12705"/>
    </source>
</evidence>
<evidence type="ECO:0000313" key="2">
    <source>
        <dbReference type="EMBL" id="TCN73232.1"/>
    </source>
</evidence>
<dbReference type="InterPro" id="IPR011604">
    <property type="entry name" value="PDDEXK-like_dom_sf"/>
</dbReference>
<dbReference type="AlphaFoldDB" id="A0A4R2EW14"/>
<dbReference type="InterPro" id="IPR038726">
    <property type="entry name" value="PDDEXK_AddAB-type"/>
</dbReference>